<evidence type="ECO:0000256" key="12">
    <source>
        <dbReference type="SAM" id="Phobius"/>
    </source>
</evidence>
<dbReference type="InterPro" id="IPR003660">
    <property type="entry name" value="HAMP_dom"/>
</dbReference>
<keyword evidence="10 12" id="KW-0472">Membrane</keyword>
<dbReference type="Gene3D" id="1.10.287.130">
    <property type="match status" value="1"/>
</dbReference>
<dbReference type="Gene3D" id="3.30.565.10">
    <property type="entry name" value="Histidine kinase-like ATPase, C-terminal domain"/>
    <property type="match status" value="1"/>
</dbReference>
<evidence type="ECO:0000256" key="3">
    <source>
        <dbReference type="ARBA" id="ARBA00012438"/>
    </source>
</evidence>
<dbReference type="Proteomes" id="UP000401717">
    <property type="component" value="Unassembled WGS sequence"/>
</dbReference>
<keyword evidence="6 12" id="KW-0812">Transmembrane</keyword>
<name>A0A564G022_9HYPH</name>
<dbReference type="PROSITE" id="PS50109">
    <property type="entry name" value="HIS_KIN"/>
    <property type="match status" value="1"/>
</dbReference>
<evidence type="ECO:0000256" key="8">
    <source>
        <dbReference type="ARBA" id="ARBA00022989"/>
    </source>
</evidence>
<dbReference type="GO" id="GO:0000155">
    <property type="term" value="F:phosphorelay sensor kinase activity"/>
    <property type="evidence" value="ECO:0007669"/>
    <property type="project" value="InterPro"/>
</dbReference>
<dbReference type="SMART" id="SM00387">
    <property type="entry name" value="HATPase_c"/>
    <property type="match status" value="1"/>
</dbReference>
<dbReference type="InterPro" id="IPR003594">
    <property type="entry name" value="HATPase_dom"/>
</dbReference>
<dbReference type="EC" id="2.7.13.3" evidence="3"/>
<evidence type="ECO:0000313" key="17">
    <source>
        <dbReference type="Proteomes" id="UP000401717"/>
    </source>
</evidence>
<dbReference type="Proteomes" id="UP001055303">
    <property type="component" value="Unassembled WGS sequence"/>
</dbReference>
<dbReference type="PROSITE" id="PS50885">
    <property type="entry name" value="HAMP"/>
    <property type="match status" value="1"/>
</dbReference>
<evidence type="ECO:0000259" key="13">
    <source>
        <dbReference type="PROSITE" id="PS50109"/>
    </source>
</evidence>
<comment type="subcellular location">
    <subcellularLocation>
        <location evidence="2">Membrane</location>
    </subcellularLocation>
</comment>
<evidence type="ECO:0000256" key="9">
    <source>
        <dbReference type="ARBA" id="ARBA00023012"/>
    </source>
</evidence>
<dbReference type="InterPro" id="IPR004358">
    <property type="entry name" value="Sig_transdc_His_kin-like_C"/>
</dbReference>
<dbReference type="SUPFAM" id="SSF47384">
    <property type="entry name" value="Homodimeric domain of signal transducing histidine kinase"/>
    <property type="match status" value="1"/>
</dbReference>
<evidence type="ECO:0000256" key="7">
    <source>
        <dbReference type="ARBA" id="ARBA00022777"/>
    </source>
</evidence>
<comment type="catalytic activity">
    <reaction evidence="1">
        <text>ATP + protein L-histidine = ADP + protein N-phospho-L-histidine.</text>
        <dbReference type="EC" id="2.7.13.3"/>
    </reaction>
</comment>
<keyword evidence="9" id="KW-0902">Two-component regulatory system</keyword>
<dbReference type="EMBL" id="CABFVH010000023">
    <property type="protein sequence ID" value="VUF13765.1"/>
    <property type="molecule type" value="Genomic_DNA"/>
</dbReference>
<evidence type="ECO:0000313" key="16">
    <source>
        <dbReference type="EMBL" id="VUF13765.1"/>
    </source>
</evidence>
<keyword evidence="18" id="KW-1185">Reference proteome</keyword>
<dbReference type="InterPro" id="IPR050428">
    <property type="entry name" value="TCS_sensor_his_kinase"/>
</dbReference>
<evidence type="ECO:0000256" key="1">
    <source>
        <dbReference type="ARBA" id="ARBA00000085"/>
    </source>
</evidence>
<evidence type="ECO:0000256" key="2">
    <source>
        <dbReference type="ARBA" id="ARBA00004370"/>
    </source>
</evidence>
<reference evidence="15" key="2">
    <citation type="journal article" date="2021" name="Front. Microbiol.">
        <title>Comprehensive Comparative Genomics and Phenotyping of Methylobacterium Species.</title>
        <authorList>
            <person name="Alessa O."/>
            <person name="Ogura Y."/>
            <person name="Fujitani Y."/>
            <person name="Takami H."/>
            <person name="Hayashi T."/>
            <person name="Sahin N."/>
            <person name="Tani A."/>
        </authorList>
    </citation>
    <scope>NUCLEOTIDE SEQUENCE</scope>
    <source>
        <strain evidence="15">DSM 22415</strain>
    </source>
</reference>
<dbReference type="CDD" id="cd00075">
    <property type="entry name" value="HATPase"/>
    <property type="match status" value="1"/>
</dbReference>
<dbReference type="PANTHER" id="PTHR45436:SF8">
    <property type="entry name" value="HISTIDINE KINASE"/>
    <property type="match status" value="1"/>
</dbReference>
<dbReference type="PANTHER" id="PTHR45436">
    <property type="entry name" value="SENSOR HISTIDINE KINASE YKOH"/>
    <property type="match status" value="1"/>
</dbReference>
<dbReference type="EMBL" id="BPQI01000018">
    <property type="protein sequence ID" value="GJD55152.1"/>
    <property type="molecule type" value="Genomic_DNA"/>
</dbReference>
<dbReference type="OrthoDB" id="9815202at2"/>
<feature type="domain" description="HAMP" evidence="14">
    <location>
        <begin position="177"/>
        <end position="230"/>
    </location>
</feature>
<feature type="transmembrane region" description="Helical" evidence="12">
    <location>
        <begin position="156"/>
        <end position="176"/>
    </location>
</feature>
<dbReference type="SMART" id="SM00304">
    <property type="entry name" value="HAMP"/>
    <property type="match status" value="1"/>
</dbReference>
<dbReference type="Pfam" id="PF02518">
    <property type="entry name" value="HATPase_c"/>
    <property type="match status" value="1"/>
</dbReference>
<reference evidence="15" key="3">
    <citation type="submission" date="2021-08" db="EMBL/GenBank/DDBJ databases">
        <authorList>
            <person name="Tani A."/>
            <person name="Ola A."/>
            <person name="Ogura Y."/>
            <person name="Katsura K."/>
            <person name="Hayashi T."/>
        </authorList>
    </citation>
    <scope>NUCLEOTIDE SEQUENCE</scope>
    <source>
        <strain evidence="15">DSM 22415</strain>
    </source>
</reference>
<dbReference type="SMART" id="SM00388">
    <property type="entry name" value="HisKA"/>
    <property type="match status" value="1"/>
</dbReference>
<sequence>MTDLLRSTTFRWALGIAIWSVLLVLATYSFVYWQTAAYLREELAETLRLEVRAAAADPAATAMRVETWIATDLHATHFGGLFGPEGERRSGNLGAVPDGLARDGDAHRVSANVDIAGRALRDEIWAAALALPDGSTVVIAHDTDEIDRVQATTLRALGLGLMPTLALSGLGGLLLAGRARRRLAATEAAVAQVMRGDLRKRLPVGGGNDEFDRLAGNVNRMLDEIERLLGEVSSVGDAVAHDLRTPLTRLRARLERTREQANSVAEFREAVDQGLAWIDQTLAMVTAVLRIGEIEHGRRFAGFALVDLAEVVREAAEFFEPVAEDKAVSLDVAVEGGIPPVEGDRDLLFETVSNLVDNAVKFTPPGGRVRVGLAREEKGVVILVEDTGPGIPPAERDQVFQRFYRTERARQTPGNGLGLGLVAAIAKLHGFTVDLRASPYGGACFAVLCPQGEAKGREWARGFAGRPLPTPDVAPDPRGGTRP</sequence>
<dbReference type="InterPro" id="IPR003661">
    <property type="entry name" value="HisK_dim/P_dom"/>
</dbReference>
<evidence type="ECO:0000256" key="5">
    <source>
        <dbReference type="ARBA" id="ARBA00022679"/>
    </source>
</evidence>
<dbReference type="Pfam" id="PF00672">
    <property type="entry name" value="HAMP"/>
    <property type="match status" value="1"/>
</dbReference>
<keyword evidence="4" id="KW-0597">Phosphoprotein</keyword>
<protein>
    <recommendedName>
        <fullName evidence="3">histidine kinase</fullName>
        <ecNumber evidence="3">2.7.13.3</ecNumber>
    </recommendedName>
</protein>
<dbReference type="CDD" id="cd00082">
    <property type="entry name" value="HisKA"/>
    <property type="match status" value="1"/>
</dbReference>
<proteinExistence type="predicted"/>
<dbReference type="SUPFAM" id="SSF158472">
    <property type="entry name" value="HAMP domain-like"/>
    <property type="match status" value="1"/>
</dbReference>
<evidence type="ECO:0000256" key="11">
    <source>
        <dbReference type="SAM" id="MobiDB-lite"/>
    </source>
</evidence>
<evidence type="ECO:0000256" key="10">
    <source>
        <dbReference type="ARBA" id="ARBA00023136"/>
    </source>
</evidence>
<dbReference type="GO" id="GO:0005886">
    <property type="term" value="C:plasma membrane"/>
    <property type="evidence" value="ECO:0007669"/>
    <property type="project" value="TreeGrafter"/>
</dbReference>
<feature type="transmembrane region" description="Helical" evidence="12">
    <location>
        <begin position="12"/>
        <end position="33"/>
    </location>
</feature>
<dbReference type="SUPFAM" id="SSF55874">
    <property type="entry name" value="ATPase domain of HSP90 chaperone/DNA topoisomerase II/histidine kinase"/>
    <property type="match status" value="1"/>
</dbReference>
<dbReference type="InterPro" id="IPR005467">
    <property type="entry name" value="His_kinase_dom"/>
</dbReference>
<accession>A0A564G022</accession>
<feature type="domain" description="Histidine kinase" evidence="13">
    <location>
        <begin position="238"/>
        <end position="453"/>
    </location>
</feature>
<evidence type="ECO:0000313" key="18">
    <source>
        <dbReference type="Proteomes" id="UP001055303"/>
    </source>
</evidence>
<reference evidence="16 17" key="1">
    <citation type="submission" date="2019-06" db="EMBL/GenBank/DDBJ databases">
        <authorList>
            <person name="Rodrigo-Torres L."/>
            <person name="Arahal R. D."/>
            <person name="Lucena T."/>
        </authorList>
    </citation>
    <scope>NUCLEOTIDE SEQUENCE [LARGE SCALE GENOMIC DNA]</scope>
    <source>
        <strain evidence="16 17">SW08-7</strain>
    </source>
</reference>
<evidence type="ECO:0000259" key="14">
    <source>
        <dbReference type="PROSITE" id="PS50885"/>
    </source>
</evidence>
<dbReference type="CDD" id="cd06225">
    <property type="entry name" value="HAMP"/>
    <property type="match status" value="1"/>
</dbReference>
<dbReference type="InterPro" id="IPR036097">
    <property type="entry name" value="HisK_dim/P_sf"/>
</dbReference>
<dbReference type="AlphaFoldDB" id="A0A564G022"/>
<evidence type="ECO:0000256" key="4">
    <source>
        <dbReference type="ARBA" id="ARBA00022553"/>
    </source>
</evidence>
<dbReference type="RefSeq" id="WP_144765982.1">
    <property type="nucleotide sequence ID" value="NZ_BPQI01000018.1"/>
</dbReference>
<dbReference type="InterPro" id="IPR036890">
    <property type="entry name" value="HATPase_C_sf"/>
</dbReference>
<feature type="region of interest" description="Disordered" evidence="11">
    <location>
        <begin position="460"/>
        <end position="483"/>
    </location>
</feature>
<evidence type="ECO:0000256" key="6">
    <source>
        <dbReference type="ARBA" id="ARBA00022692"/>
    </source>
</evidence>
<dbReference type="Gene3D" id="6.10.340.10">
    <property type="match status" value="1"/>
</dbReference>
<keyword evidence="5 16" id="KW-0808">Transferase</keyword>
<dbReference type="PRINTS" id="PR00344">
    <property type="entry name" value="BCTRLSENSOR"/>
</dbReference>
<organism evidence="16 17">
    <name type="scientific">Methylobacterium dankookense</name>
    <dbReference type="NCBI Taxonomy" id="560405"/>
    <lineage>
        <taxon>Bacteria</taxon>
        <taxon>Pseudomonadati</taxon>
        <taxon>Pseudomonadota</taxon>
        <taxon>Alphaproteobacteria</taxon>
        <taxon>Hyphomicrobiales</taxon>
        <taxon>Methylobacteriaceae</taxon>
        <taxon>Methylobacterium</taxon>
    </lineage>
</organism>
<evidence type="ECO:0000313" key="15">
    <source>
        <dbReference type="EMBL" id="GJD55152.1"/>
    </source>
</evidence>
<gene>
    <name evidence="16" type="primary">cusS_1</name>
    <name evidence="15" type="synonym">sasA_2</name>
    <name evidence="15" type="ORF">IFDJLNFL_1034</name>
    <name evidence="16" type="ORF">MTDSW087_03472</name>
</gene>
<keyword evidence="8 12" id="KW-1133">Transmembrane helix</keyword>
<keyword evidence="7 16" id="KW-0418">Kinase</keyword>